<organism evidence="9 10">
    <name type="scientific">Fonticella tunisiensis</name>
    <dbReference type="NCBI Taxonomy" id="1096341"/>
    <lineage>
        <taxon>Bacteria</taxon>
        <taxon>Bacillati</taxon>
        <taxon>Bacillota</taxon>
        <taxon>Clostridia</taxon>
        <taxon>Eubacteriales</taxon>
        <taxon>Clostridiaceae</taxon>
        <taxon>Fonticella</taxon>
    </lineage>
</organism>
<comment type="caution">
    <text evidence="9">The sequence shown here is derived from an EMBL/GenBank/DDBJ whole genome shotgun (WGS) entry which is preliminary data.</text>
</comment>
<dbReference type="GO" id="GO:0055085">
    <property type="term" value="P:transmembrane transport"/>
    <property type="evidence" value="ECO:0007669"/>
    <property type="project" value="InterPro"/>
</dbReference>
<comment type="subcellular location">
    <subcellularLocation>
        <location evidence="1 7">Cell membrane</location>
        <topology evidence="1 7">Multi-pass membrane protein</topology>
    </subcellularLocation>
</comment>
<dbReference type="EMBL" id="SOAZ01000009">
    <property type="protein sequence ID" value="TDT61064.1"/>
    <property type="molecule type" value="Genomic_DNA"/>
</dbReference>
<evidence type="ECO:0000256" key="2">
    <source>
        <dbReference type="ARBA" id="ARBA00022448"/>
    </source>
</evidence>
<feature type="transmembrane region" description="Helical" evidence="7">
    <location>
        <begin position="105"/>
        <end position="127"/>
    </location>
</feature>
<dbReference type="Pfam" id="PF12911">
    <property type="entry name" value="OppC_N"/>
    <property type="match status" value="1"/>
</dbReference>
<dbReference type="PANTHER" id="PTHR43386">
    <property type="entry name" value="OLIGOPEPTIDE TRANSPORT SYSTEM PERMEASE PROTEIN APPC"/>
    <property type="match status" value="1"/>
</dbReference>
<evidence type="ECO:0000256" key="1">
    <source>
        <dbReference type="ARBA" id="ARBA00004651"/>
    </source>
</evidence>
<evidence type="ECO:0000256" key="3">
    <source>
        <dbReference type="ARBA" id="ARBA00022475"/>
    </source>
</evidence>
<name>A0A4R7KQV0_9CLOT</name>
<dbReference type="RefSeq" id="WP_133628030.1">
    <property type="nucleotide sequence ID" value="NZ_SOAZ01000009.1"/>
</dbReference>
<dbReference type="Pfam" id="PF00528">
    <property type="entry name" value="BPD_transp_1"/>
    <property type="match status" value="1"/>
</dbReference>
<gene>
    <name evidence="9" type="ORF">EDD71_10979</name>
</gene>
<dbReference type="PANTHER" id="PTHR43386:SF22">
    <property type="entry name" value="OLIGOPEPTIDE TRANSPORT SYSTEM PERMEASE PROTEIN OPPC"/>
    <property type="match status" value="1"/>
</dbReference>
<feature type="transmembrane region" description="Helical" evidence="7">
    <location>
        <begin position="166"/>
        <end position="185"/>
    </location>
</feature>
<feature type="domain" description="ABC transmembrane type-1" evidence="8">
    <location>
        <begin position="103"/>
        <end position="292"/>
    </location>
</feature>
<keyword evidence="3" id="KW-1003">Cell membrane</keyword>
<feature type="transmembrane region" description="Helical" evidence="7">
    <location>
        <begin position="139"/>
        <end position="160"/>
    </location>
</feature>
<dbReference type="SUPFAM" id="SSF161098">
    <property type="entry name" value="MetI-like"/>
    <property type="match status" value="1"/>
</dbReference>
<sequence length="305" mass="33831">MLELNKEKFQIIGCENEDAEAILRPNITYWQDAWRRLKQNKLAMFSMAILMIIVLMTIIGPYLTKYKFDEQFTNISNQRPSAEHWFGTDQLGRDMFARTWVGGRISIAIGIIGTIIEVIVGCIYGGISGYYGGLVDDIMMRIVEVINSIPYLIVVILVSVVLGQGLGSLIIALVITGWVGIARIIRGQVMQLKESEYVLAAQALGSDPGRIITRHLIPNTIGVLIVYVTFSIPGFIFAEAFLSFIGLGVQPPMTSWGAMAAFGQTVFEFYPHELFFPAAAICLTMIAFNLLGDGLRDALDPKLRQ</sequence>
<evidence type="ECO:0000313" key="9">
    <source>
        <dbReference type="EMBL" id="TDT61064.1"/>
    </source>
</evidence>
<comment type="similarity">
    <text evidence="7">Belongs to the binding-protein-dependent transport system permease family.</text>
</comment>
<protein>
    <submittedName>
        <fullName evidence="9">Oligopeptide transport system permease protein</fullName>
    </submittedName>
</protein>
<dbReference type="PROSITE" id="PS50928">
    <property type="entry name" value="ABC_TM1"/>
    <property type="match status" value="1"/>
</dbReference>
<dbReference type="GO" id="GO:0005886">
    <property type="term" value="C:plasma membrane"/>
    <property type="evidence" value="ECO:0007669"/>
    <property type="project" value="UniProtKB-SubCell"/>
</dbReference>
<dbReference type="OrthoDB" id="9783218at2"/>
<dbReference type="CDD" id="cd06261">
    <property type="entry name" value="TM_PBP2"/>
    <property type="match status" value="1"/>
</dbReference>
<evidence type="ECO:0000256" key="4">
    <source>
        <dbReference type="ARBA" id="ARBA00022692"/>
    </source>
</evidence>
<evidence type="ECO:0000313" key="10">
    <source>
        <dbReference type="Proteomes" id="UP000295325"/>
    </source>
</evidence>
<dbReference type="AlphaFoldDB" id="A0A4R7KQV0"/>
<dbReference type="InterPro" id="IPR025966">
    <property type="entry name" value="OppC_N"/>
</dbReference>
<proteinExistence type="inferred from homology"/>
<evidence type="ECO:0000256" key="7">
    <source>
        <dbReference type="RuleBase" id="RU363032"/>
    </source>
</evidence>
<dbReference type="InterPro" id="IPR000515">
    <property type="entry name" value="MetI-like"/>
</dbReference>
<reference evidence="9 10" key="1">
    <citation type="submission" date="2019-03" db="EMBL/GenBank/DDBJ databases">
        <title>Genomic Encyclopedia of Type Strains, Phase IV (KMG-IV): sequencing the most valuable type-strain genomes for metagenomic binning, comparative biology and taxonomic classification.</title>
        <authorList>
            <person name="Goeker M."/>
        </authorList>
    </citation>
    <scope>NUCLEOTIDE SEQUENCE [LARGE SCALE GENOMIC DNA]</scope>
    <source>
        <strain evidence="9 10">DSM 24455</strain>
    </source>
</reference>
<feature type="transmembrane region" description="Helical" evidence="7">
    <location>
        <begin position="42"/>
        <end position="63"/>
    </location>
</feature>
<evidence type="ECO:0000256" key="6">
    <source>
        <dbReference type="ARBA" id="ARBA00023136"/>
    </source>
</evidence>
<keyword evidence="10" id="KW-1185">Reference proteome</keyword>
<keyword evidence="2 7" id="KW-0813">Transport</keyword>
<dbReference type="Proteomes" id="UP000295325">
    <property type="component" value="Unassembled WGS sequence"/>
</dbReference>
<evidence type="ECO:0000259" key="8">
    <source>
        <dbReference type="PROSITE" id="PS50928"/>
    </source>
</evidence>
<dbReference type="InterPro" id="IPR050366">
    <property type="entry name" value="BP-dependent_transpt_permease"/>
</dbReference>
<keyword evidence="5 7" id="KW-1133">Transmembrane helix</keyword>
<keyword evidence="4 7" id="KW-0812">Transmembrane</keyword>
<dbReference type="InterPro" id="IPR035906">
    <property type="entry name" value="MetI-like_sf"/>
</dbReference>
<evidence type="ECO:0000256" key="5">
    <source>
        <dbReference type="ARBA" id="ARBA00022989"/>
    </source>
</evidence>
<feature type="transmembrane region" description="Helical" evidence="7">
    <location>
        <begin position="274"/>
        <end position="292"/>
    </location>
</feature>
<dbReference type="Gene3D" id="1.10.3720.10">
    <property type="entry name" value="MetI-like"/>
    <property type="match status" value="1"/>
</dbReference>
<accession>A0A4R7KQV0</accession>
<feature type="transmembrane region" description="Helical" evidence="7">
    <location>
        <begin position="224"/>
        <end position="249"/>
    </location>
</feature>
<keyword evidence="6 7" id="KW-0472">Membrane</keyword>